<keyword evidence="6 15" id="KW-0812">Transmembrane</keyword>
<proteinExistence type="inferred from homology"/>
<feature type="transmembrane region" description="Helical" evidence="15">
    <location>
        <begin position="34"/>
        <end position="52"/>
    </location>
</feature>
<keyword evidence="12" id="KW-0829">Tyrosine-protein kinase</keyword>
<dbReference type="PANTHER" id="PTHR32309">
    <property type="entry name" value="TYROSINE-PROTEIN KINASE"/>
    <property type="match status" value="1"/>
</dbReference>
<keyword evidence="7" id="KW-0547">Nucleotide-binding</keyword>
<name>A0A158E0L8_9BURK</name>
<evidence type="ECO:0000256" key="4">
    <source>
        <dbReference type="ARBA" id="ARBA00022519"/>
    </source>
</evidence>
<dbReference type="AlphaFoldDB" id="A0A158E0L8"/>
<dbReference type="SUPFAM" id="SSF52540">
    <property type="entry name" value="P-loop containing nucleoside triphosphate hydrolases"/>
    <property type="match status" value="1"/>
</dbReference>
<evidence type="ECO:0000256" key="13">
    <source>
        <dbReference type="ARBA" id="ARBA00053015"/>
    </source>
</evidence>
<gene>
    <name evidence="17" type="ORF">AWB77_06142</name>
</gene>
<dbReference type="GO" id="GO:0005886">
    <property type="term" value="C:plasma membrane"/>
    <property type="evidence" value="ECO:0007669"/>
    <property type="project" value="UniProtKB-SubCell"/>
</dbReference>
<evidence type="ECO:0000313" key="18">
    <source>
        <dbReference type="Proteomes" id="UP000054903"/>
    </source>
</evidence>
<keyword evidence="11 15" id="KW-0472">Membrane</keyword>
<dbReference type="InterPro" id="IPR003856">
    <property type="entry name" value="LPS_length_determ_N"/>
</dbReference>
<evidence type="ECO:0000256" key="12">
    <source>
        <dbReference type="ARBA" id="ARBA00023137"/>
    </source>
</evidence>
<protein>
    <submittedName>
        <fullName evidence="17">Exopolysaccharide transport family protein</fullName>
    </submittedName>
</protein>
<dbReference type="RefSeq" id="WP_061138219.1">
    <property type="nucleotide sequence ID" value="NZ_FCNX02000021.1"/>
</dbReference>
<comment type="catalytic activity">
    <reaction evidence="13">
        <text>L-tyrosyl-[protein] + ATP = O-phospho-L-tyrosyl-[protein] + ADP + H(+)</text>
        <dbReference type="Rhea" id="RHEA:10596"/>
        <dbReference type="Rhea" id="RHEA-COMP:10136"/>
        <dbReference type="Rhea" id="RHEA-COMP:20101"/>
        <dbReference type="ChEBI" id="CHEBI:15378"/>
        <dbReference type="ChEBI" id="CHEBI:30616"/>
        <dbReference type="ChEBI" id="CHEBI:46858"/>
        <dbReference type="ChEBI" id="CHEBI:61978"/>
        <dbReference type="ChEBI" id="CHEBI:456216"/>
    </reaction>
</comment>
<dbReference type="InterPro" id="IPR050445">
    <property type="entry name" value="Bact_polysacc_biosynth/exp"/>
</dbReference>
<dbReference type="GO" id="GO:0004713">
    <property type="term" value="F:protein tyrosine kinase activity"/>
    <property type="evidence" value="ECO:0007669"/>
    <property type="project" value="TreeGrafter"/>
</dbReference>
<comment type="similarity">
    <text evidence="2">Belongs to the etk/wzc family.</text>
</comment>
<evidence type="ECO:0000256" key="10">
    <source>
        <dbReference type="ARBA" id="ARBA00022989"/>
    </source>
</evidence>
<keyword evidence="3" id="KW-1003">Cell membrane</keyword>
<feature type="domain" description="AAA+ ATPase" evidence="16">
    <location>
        <begin position="541"/>
        <end position="716"/>
    </location>
</feature>
<evidence type="ECO:0000256" key="5">
    <source>
        <dbReference type="ARBA" id="ARBA00022679"/>
    </source>
</evidence>
<evidence type="ECO:0000256" key="6">
    <source>
        <dbReference type="ARBA" id="ARBA00022692"/>
    </source>
</evidence>
<evidence type="ECO:0000256" key="8">
    <source>
        <dbReference type="ARBA" id="ARBA00022777"/>
    </source>
</evidence>
<evidence type="ECO:0000256" key="14">
    <source>
        <dbReference type="SAM" id="Coils"/>
    </source>
</evidence>
<feature type="coiled-coil region" evidence="14">
    <location>
        <begin position="274"/>
        <end position="301"/>
    </location>
</feature>
<keyword evidence="4" id="KW-0997">Cell inner membrane</keyword>
<dbReference type="Pfam" id="PF13614">
    <property type="entry name" value="AAA_31"/>
    <property type="match status" value="1"/>
</dbReference>
<dbReference type="InterPro" id="IPR005702">
    <property type="entry name" value="Wzc-like_C"/>
</dbReference>
<organism evidence="17 18">
    <name type="scientific">Caballeronia fortuita</name>
    <dbReference type="NCBI Taxonomy" id="1777138"/>
    <lineage>
        <taxon>Bacteria</taxon>
        <taxon>Pseudomonadati</taxon>
        <taxon>Pseudomonadota</taxon>
        <taxon>Betaproteobacteria</taxon>
        <taxon>Burkholderiales</taxon>
        <taxon>Burkholderiaceae</taxon>
        <taxon>Caballeronia</taxon>
    </lineage>
</organism>
<dbReference type="Pfam" id="PF13807">
    <property type="entry name" value="GNVR"/>
    <property type="match status" value="1"/>
</dbReference>
<dbReference type="InterPro" id="IPR003593">
    <property type="entry name" value="AAA+_ATPase"/>
</dbReference>
<comment type="caution">
    <text evidence="17">The sequence shown here is derived from an EMBL/GenBank/DDBJ whole genome shotgun (WGS) entry which is preliminary data.</text>
</comment>
<keyword evidence="9" id="KW-0067">ATP-binding</keyword>
<evidence type="ECO:0000256" key="15">
    <source>
        <dbReference type="SAM" id="Phobius"/>
    </source>
</evidence>
<reference evidence="17" key="1">
    <citation type="submission" date="2016-01" db="EMBL/GenBank/DDBJ databases">
        <authorList>
            <person name="Peeters C."/>
        </authorList>
    </citation>
    <scope>NUCLEOTIDE SEQUENCE</scope>
    <source>
        <strain evidence="17">LMG 29320</strain>
    </source>
</reference>
<keyword evidence="10 15" id="KW-1133">Transmembrane helix</keyword>
<dbReference type="InterPro" id="IPR005700">
    <property type="entry name" value="EPS_ExoP-like"/>
</dbReference>
<accession>A0A158E0L8</accession>
<dbReference type="Gene3D" id="3.40.50.300">
    <property type="entry name" value="P-loop containing nucleotide triphosphate hydrolases"/>
    <property type="match status" value="1"/>
</dbReference>
<evidence type="ECO:0000256" key="1">
    <source>
        <dbReference type="ARBA" id="ARBA00004429"/>
    </source>
</evidence>
<keyword evidence="14" id="KW-0175">Coiled coil</keyword>
<keyword evidence="8" id="KW-0418">Kinase</keyword>
<comment type="subcellular location">
    <subcellularLocation>
        <location evidence="1">Cell inner membrane</location>
        <topology evidence="1">Multi-pass membrane protein</topology>
    </subcellularLocation>
</comment>
<evidence type="ECO:0000256" key="2">
    <source>
        <dbReference type="ARBA" id="ARBA00008883"/>
    </source>
</evidence>
<dbReference type="EMBL" id="FCNX02000021">
    <property type="protein sequence ID" value="SAL00445.1"/>
    <property type="molecule type" value="Genomic_DNA"/>
</dbReference>
<dbReference type="STRING" id="1777138.AWB77_06142"/>
<dbReference type="Pfam" id="PF02706">
    <property type="entry name" value="Wzz"/>
    <property type="match status" value="1"/>
</dbReference>
<dbReference type="Pfam" id="PF23607">
    <property type="entry name" value="WZC_N"/>
    <property type="match status" value="1"/>
</dbReference>
<evidence type="ECO:0000313" key="17">
    <source>
        <dbReference type="EMBL" id="SAL00445.1"/>
    </source>
</evidence>
<keyword evidence="5" id="KW-0808">Transferase</keyword>
<evidence type="ECO:0000256" key="3">
    <source>
        <dbReference type="ARBA" id="ARBA00022475"/>
    </source>
</evidence>
<dbReference type="OrthoDB" id="9808257at2"/>
<dbReference type="SMART" id="SM00382">
    <property type="entry name" value="AAA"/>
    <property type="match status" value="1"/>
</dbReference>
<dbReference type="NCBIfam" id="TIGR01005">
    <property type="entry name" value="eps_transp_fam"/>
    <property type="match status" value="1"/>
</dbReference>
<dbReference type="PANTHER" id="PTHR32309:SF32">
    <property type="entry name" value="TYROSINE-PROTEIN KINASE ETK-RELATED"/>
    <property type="match status" value="1"/>
</dbReference>
<dbReference type="Proteomes" id="UP000054903">
    <property type="component" value="Unassembled WGS sequence"/>
</dbReference>
<evidence type="ECO:0000256" key="11">
    <source>
        <dbReference type="ARBA" id="ARBA00023136"/>
    </source>
</evidence>
<evidence type="ECO:0000256" key="7">
    <source>
        <dbReference type="ARBA" id="ARBA00022741"/>
    </source>
</evidence>
<sequence length="744" mass="81536">MNRDSTSFEKGYSDEDPPARFANYLDTIYDNRKLVAVITAAVLALGVLYAFLAQPIYRADMLVQVEQSADAPATSKNALGDVSSMFDVKTATSGETQVIGSRSVVSQVVDKLHLFIEATPRYFPVIGRWLAEHSDSLTSPGPLGYVWSKERIEVSQFDVPRQLFGRPFVLTRGPGQSYELRYRDIALRGTIGEVLQATTIGGSVTLLVDSIDAMDGATFTLRRLSPVVTTEKLRRELTIEETGKDSNVISVALIGTDPLKISEVLGAIGAEYVRQNVRRKAEEAQRSLEFLQAQLPDVKQSLNSSETRLNDYRATHATVDLGEEARNLLQRSVEAQTRLMELEKRRGELLARFNSDHPSIRGVDAQIQIAQRQAEDVGRATRMLPPLEQDVLRLQRDVTVGAGLYTTLLNTSEQLKLVKAGKAGNVHLIDIPAIPEERIRPKPARIIAASLVLGLFLGVLTSLARVLVFDAIDDPHEVEQRTGVAVLASVAYSRRQEKLDRMRRRSGMKGVPLANESKADHAIENLRGLRAALEFAMQKARNRIVLITGPTPGVGKSFIALNLAAVIGASGKRVLLVDADMRRGTLHCHMGGDRGPGLSDLILRTSSSDEVIRSTALAGVDFVPVGSLIPNPGDALSRPDLQSIAIDLAMAYDVVLLDAPPVLSAPDASQLACLSGTTLLVARQGVTGLGELRESIRRFAKLGLAVRGVIFNGQRLRPGRYSYDYGRYRYSNQSYRRRETDIVQ</sequence>
<dbReference type="InterPro" id="IPR032807">
    <property type="entry name" value="GNVR"/>
</dbReference>
<dbReference type="CDD" id="cd05387">
    <property type="entry name" value="BY-kinase"/>
    <property type="match status" value="1"/>
</dbReference>
<keyword evidence="18" id="KW-1185">Reference proteome</keyword>
<dbReference type="InterPro" id="IPR025669">
    <property type="entry name" value="AAA_dom"/>
</dbReference>
<evidence type="ECO:0000259" key="16">
    <source>
        <dbReference type="SMART" id="SM00382"/>
    </source>
</evidence>
<evidence type="ECO:0000256" key="9">
    <source>
        <dbReference type="ARBA" id="ARBA00022840"/>
    </source>
</evidence>
<feature type="coiled-coil region" evidence="14">
    <location>
        <begin position="325"/>
        <end position="352"/>
    </location>
</feature>
<dbReference type="InterPro" id="IPR027417">
    <property type="entry name" value="P-loop_NTPase"/>
</dbReference>